<organism evidence="3 4">
    <name type="scientific">Celeribacter marinus</name>
    <dbReference type="NCBI Taxonomy" id="1397108"/>
    <lineage>
        <taxon>Bacteria</taxon>
        <taxon>Pseudomonadati</taxon>
        <taxon>Pseudomonadota</taxon>
        <taxon>Alphaproteobacteria</taxon>
        <taxon>Rhodobacterales</taxon>
        <taxon>Roseobacteraceae</taxon>
        <taxon>Celeribacter</taxon>
    </lineage>
</organism>
<dbReference type="STRING" id="1397108.IMCC12053_796"/>
<dbReference type="KEGG" id="cmar:IMCC12053_796"/>
<name>A0A0N9ZG48_9RHOB</name>
<reference evidence="3 4" key="1">
    <citation type="submission" date="2015-05" db="EMBL/GenBank/DDBJ databases">
        <authorList>
            <person name="Wang D.B."/>
            <person name="Wang M."/>
        </authorList>
    </citation>
    <scope>NUCLEOTIDE SEQUENCE [LARGE SCALE GENOMIC DNA]</scope>
    <source>
        <strain evidence="3 4">IMCC 12053</strain>
    </source>
</reference>
<dbReference type="AlphaFoldDB" id="A0A0N9ZG48"/>
<keyword evidence="2" id="KW-1133">Transmembrane helix</keyword>
<feature type="transmembrane region" description="Helical" evidence="2">
    <location>
        <begin position="52"/>
        <end position="74"/>
    </location>
</feature>
<keyword evidence="4" id="KW-1185">Reference proteome</keyword>
<evidence type="ECO:0000256" key="1">
    <source>
        <dbReference type="SAM" id="MobiDB-lite"/>
    </source>
</evidence>
<keyword evidence="2" id="KW-0472">Membrane</keyword>
<sequence>MSLSKTATAQTIDTDHDHGEASISPKGVALTLLFIVACLAAVGFGVVAFGPWVLGLTALAFVPVIYIVLILLTIGK</sequence>
<gene>
    <name evidence="3" type="ORF">IMCC12053_796</name>
</gene>
<protein>
    <submittedName>
        <fullName evidence="3">Uncharacterized protein</fullName>
    </submittedName>
</protein>
<proteinExistence type="predicted"/>
<evidence type="ECO:0000313" key="3">
    <source>
        <dbReference type="EMBL" id="ALI54744.1"/>
    </source>
</evidence>
<dbReference type="RefSeq" id="WP_062215916.1">
    <property type="nucleotide sequence ID" value="NZ_CBFHKW010000007.1"/>
</dbReference>
<dbReference type="PATRIC" id="fig|1397108.4.peg.823"/>
<feature type="compositionally biased region" description="Polar residues" evidence="1">
    <location>
        <begin position="1"/>
        <end position="12"/>
    </location>
</feature>
<dbReference type="Proteomes" id="UP000064920">
    <property type="component" value="Chromosome"/>
</dbReference>
<dbReference type="EMBL" id="CP012023">
    <property type="protein sequence ID" value="ALI54744.1"/>
    <property type="molecule type" value="Genomic_DNA"/>
</dbReference>
<evidence type="ECO:0000313" key="4">
    <source>
        <dbReference type="Proteomes" id="UP000064920"/>
    </source>
</evidence>
<feature type="region of interest" description="Disordered" evidence="1">
    <location>
        <begin position="1"/>
        <end position="21"/>
    </location>
</feature>
<feature type="transmembrane region" description="Helical" evidence="2">
    <location>
        <begin position="28"/>
        <end position="46"/>
    </location>
</feature>
<accession>A0A0N9ZG48</accession>
<keyword evidence="2" id="KW-0812">Transmembrane</keyword>
<evidence type="ECO:0000256" key="2">
    <source>
        <dbReference type="SAM" id="Phobius"/>
    </source>
</evidence>
<dbReference type="OrthoDB" id="7872962at2"/>